<comment type="catalytic activity">
    <reaction evidence="18">
        <text>L-seryl-[protein] + ATP = O-phospho-L-seryl-[protein] + ADP + H(+)</text>
        <dbReference type="Rhea" id="RHEA:17989"/>
        <dbReference type="Rhea" id="RHEA-COMP:9863"/>
        <dbReference type="Rhea" id="RHEA-COMP:11604"/>
        <dbReference type="ChEBI" id="CHEBI:15378"/>
        <dbReference type="ChEBI" id="CHEBI:29999"/>
        <dbReference type="ChEBI" id="CHEBI:30616"/>
        <dbReference type="ChEBI" id="CHEBI:83421"/>
        <dbReference type="ChEBI" id="CHEBI:456216"/>
        <dbReference type="EC" id="2.7.11.24"/>
    </reaction>
</comment>
<feature type="region of interest" description="Disordered" evidence="23">
    <location>
        <begin position="587"/>
        <end position="649"/>
    </location>
</feature>
<comment type="similarity">
    <text evidence="3">Belongs to the protein kinase superfamily. CMGC Ser/Thr protein kinase family. MAP kinase subfamily.</text>
</comment>
<keyword evidence="7 21" id="KW-0723">Serine/threonine-protein kinase</keyword>
<evidence type="ECO:0000256" key="11">
    <source>
        <dbReference type="ARBA" id="ARBA00022777"/>
    </source>
</evidence>
<feature type="domain" description="Protein kinase" evidence="24">
    <location>
        <begin position="671"/>
        <end position="958"/>
    </location>
</feature>
<evidence type="ECO:0000256" key="8">
    <source>
        <dbReference type="ARBA" id="ARBA00022553"/>
    </source>
</evidence>
<dbReference type="InterPro" id="IPR036273">
    <property type="entry name" value="CRAL/TRIO_N_dom_sf"/>
</dbReference>
<evidence type="ECO:0000256" key="1">
    <source>
        <dbReference type="ARBA" id="ARBA00004202"/>
    </source>
</evidence>
<dbReference type="PANTHER" id="PTHR45657:SF29">
    <property type="entry name" value="PHOSPHATIDYLINOSITOL_PHOSPHATIDYLCHOLINE TRANSFER PROTEIN SFH12"/>
    <property type="match status" value="1"/>
</dbReference>
<dbReference type="Gene3D" id="3.40.525.10">
    <property type="entry name" value="CRAL-TRIO lipid binding domain"/>
    <property type="match status" value="1"/>
</dbReference>
<evidence type="ECO:0000259" key="25">
    <source>
        <dbReference type="PROSITE" id="PS50191"/>
    </source>
</evidence>
<evidence type="ECO:0000256" key="14">
    <source>
        <dbReference type="ARBA" id="ARBA00023034"/>
    </source>
</evidence>
<feature type="compositionally biased region" description="Basic and acidic residues" evidence="23">
    <location>
        <begin position="599"/>
        <end position="630"/>
    </location>
</feature>
<comment type="similarity">
    <text evidence="16">Belongs to the SFH family.</text>
</comment>
<keyword evidence="5" id="KW-0813">Transport</keyword>
<evidence type="ECO:0000256" key="7">
    <source>
        <dbReference type="ARBA" id="ARBA00022527"/>
    </source>
</evidence>
<dbReference type="PROSITE" id="PS01351">
    <property type="entry name" value="MAPK"/>
    <property type="match status" value="1"/>
</dbReference>
<dbReference type="GO" id="GO:0000139">
    <property type="term" value="C:Golgi membrane"/>
    <property type="evidence" value="ECO:0007669"/>
    <property type="project" value="UniProtKB-SubCell"/>
</dbReference>
<dbReference type="PROSITE" id="PS50191">
    <property type="entry name" value="CRAL_TRIO"/>
    <property type="match status" value="1"/>
</dbReference>
<comment type="subcellular location">
    <subcellularLocation>
        <location evidence="1">Cell membrane</location>
        <topology evidence="1">Peripheral membrane protein</topology>
    </subcellularLocation>
    <subcellularLocation>
        <location evidence="2">Golgi apparatus membrane</location>
        <topology evidence="2">Peripheral membrane protein</topology>
    </subcellularLocation>
</comment>
<keyword evidence="6" id="KW-1003">Cell membrane</keyword>
<keyword evidence="12 20" id="KW-0067">ATP-binding</keyword>
<evidence type="ECO:0000256" key="6">
    <source>
        <dbReference type="ARBA" id="ARBA00022475"/>
    </source>
</evidence>
<dbReference type="EMBL" id="JBCGBO010000001">
    <property type="protein sequence ID" value="KAK9228069.1"/>
    <property type="molecule type" value="Genomic_DNA"/>
</dbReference>
<dbReference type="InterPro" id="IPR001251">
    <property type="entry name" value="CRAL-TRIO_dom"/>
</dbReference>
<dbReference type="Proteomes" id="UP001428341">
    <property type="component" value="Unassembled WGS sequence"/>
</dbReference>
<evidence type="ECO:0000256" key="19">
    <source>
        <dbReference type="ARBA" id="ARBA00062946"/>
    </source>
</evidence>
<comment type="cofactor">
    <cofactor evidence="21">
        <name>Mg(2+)</name>
        <dbReference type="ChEBI" id="CHEBI:18420"/>
    </cofactor>
</comment>
<dbReference type="Pfam" id="PF00650">
    <property type="entry name" value="CRAL_TRIO"/>
    <property type="match status" value="1"/>
</dbReference>
<dbReference type="GO" id="GO:0004707">
    <property type="term" value="F:MAP kinase activity"/>
    <property type="evidence" value="ECO:0007669"/>
    <property type="project" value="UniProtKB-EC"/>
</dbReference>
<dbReference type="SUPFAM" id="SSF56112">
    <property type="entry name" value="Protein kinase-like (PK-like)"/>
    <property type="match status" value="1"/>
</dbReference>
<evidence type="ECO:0000256" key="2">
    <source>
        <dbReference type="ARBA" id="ARBA00004395"/>
    </source>
</evidence>
<dbReference type="InterPro" id="IPR000719">
    <property type="entry name" value="Prot_kinase_dom"/>
</dbReference>
<dbReference type="Pfam" id="PF00069">
    <property type="entry name" value="Pkinase"/>
    <property type="match status" value="1"/>
</dbReference>
<dbReference type="InterPro" id="IPR003527">
    <property type="entry name" value="MAP_kinase_CS"/>
</dbReference>
<proteinExistence type="inferred from homology"/>
<feature type="binding site" evidence="20">
    <location>
        <position position="701"/>
    </location>
    <ligand>
        <name>ATP</name>
        <dbReference type="ChEBI" id="CHEBI:30616"/>
    </ligand>
</feature>
<dbReference type="Gene3D" id="1.10.8.20">
    <property type="entry name" value="N-terminal domain of phosphatidylinositol transfer protein sec14p"/>
    <property type="match status" value="1"/>
</dbReference>
<dbReference type="InterPro" id="IPR051026">
    <property type="entry name" value="PI/PC_transfer"/>
</dbReference>
<organism evidence="26 27">
    <name type="scientific">Citrus x changshan-huyou</name>
    <dbReference type="NCBI Taxonomy" id="2935761"/>
    <lineage>
        <taxon>Eukaryota</taxon>
        <taxon>Viridiplantae</taxon>
        <taxon>Streptophyta</taxon>
        <taxon>Embryophyta</taxon>
        <taxon>Tracheophyta</taxon>
        <taxon>Spermatophyta</taxon>
        <taxon>Magnoliopsida</taxon>
        <taxon>eudicotyledons</taxon>
        <taxon>Gunneridae</taxon>
        <taxon>Pentapetalae</taxon>
        <taxon>rosids</taxon>
        <taxon>malvids</taxon>
        <taxon>Sapindales</taxon>
        <taxon>Rutaceae</taxon>
        <taxon>Aurantioideae</taxon>
        <taxon>Citrus</taxon>
    </lineage>
</organism>
<dbReference type="SUPFAM" id="SSF52087">
    <property type="entry name" value="CRAL/TRIO domain"/>
    <property type="match status" value="1"/>
</dbReference>
<dbReference type="FunFam" id="3.30.200.20:FF:000046">
    <property type="entry name" value="Mitogen-activated protein kinase"/>
    <property type="match status" value="1"/>
</dbReference>
<protein>
    <recommendedName>
        <fullName evidence="4 21">Mitogen-activated protein kinase</fullName>
        <ecNumber evidence="4 21">2.7.11.24</ecNumber>
    </recommendedName>
</protein>
<dbReference type="PANTHER" id="PTHR45657">
    <property type="entry name" value="CRAL-TRIO DOMAIN-CONTAINING PROTEIN YKL091C-RELATED"/>
    <property type="match status" value="1"/>
</dbReference>
<keyword evidence="11 21" id="KW-0418">Kinase</keyword>
<evidence type="ECO:0000256" key="4">
    <source>
        <dbReference type="ARBA" id="ARBA00012411"/>
    </source>
</evidence>
<evidence type="ECO:0000256" key="18">
    <source>
        <dbReference type="ARBA" id="ARBA00048312"/>
    </source>
</evidence>
<evidence type="ECO:0000256" key="21">
    <source>
        <dbReference type="RuleBase" id="RU361165"/>
    </source>
</evidence>
<evidence type="ECO:0000256" key="17">
    <source>
        <dbReference type="ARBA" id="ARBA00047592"/>
    </source>
</evidence>
<evidence type="ECO:0000313" key="27">
    <source>
        <dbReference type="Proteomes" id="UP001428341"/>
    </source>
</evidence>
<dbReference type="AlphaFoldDB" id="A0AAP0N2D8"/>
<dbReference type="GO" id="GO:0015031">
    <property type="term" value="P:protein transport"/>
    <property type="evidence" value="ECO:0007669"/>
    <property type="project" value="UniProtKB-KW"/>
</dbReference>
<evidence type="ECO:0000256" key="20">
    <source>
        <dbReference type="PROSITE-ProRule" id="PRU10141"/>
    </source>
</evidence>
<evidence type="ECO:0000259" key="24">
    <source>
        <dbReference type="PROSITE" id="PS50011"/>
    </source>
</evidence>
<comment type="activity regulation">
    <text evidence="21">Activated by threonine and tyrosine phosphorylation.</text>
</comment>
<evidence type="ECO:0000256" key="5">
    <source>
        <dbReference type="ARBA" id="ARBA00022448"/>
    </source>
</evidence>
<comment type="catalytic activity">
    <reaction evidence="17 21">
        <text>L-threonyl-[protein] + ATP = O-phospho-L-threonyl-[protein] + ADP + H(+)</text>
        <dbReference type="Rhea" id="RHEA:46608"/>
        <dbReference type="Rhea" id="RHEA-COMP:11060"/>
        <dbReference type="Rhea" id="RHEA-COMP:11605"/>
        <dbReference type="ChEBI" id="CHEBI:15378"/>
        <dbReference type="ChEBI" id="CHEBI:30013"/>
        <dbReference type="ChEBI" id="CHEBI:30616"/>
        <dbReference type="ChEBI" id="CHEBI:61977"/>
        <dbReference type="ChEBI" id="CHEBI:456216"/>
        <dbReference type="EC" id="2.7.11.24"/>
    </reaction>
</comment>
<dbReference type="InterPro" id="IPR011074">
    <property type="entry name" value="CRAL/TRIO_N_dom"/>
</dbReference>
<evidence type="ECO:0000256" key="10">
    <source>
        <dbReference type="ARBA" id="ARBA00022741"/>
    </source>
</evidence>
<dbReference type="FunFam" id="1.10.510.10:FF:000206">
    <property type="entry name" value="Mitogen-activated protein kinase"/>
    <property type="match status" value="1"/>
</dbReference>
<feature type="coiled-coil region" evidence="22">
    <location>
        <begin position="536"/>
        <end position="581"/>
    </location>
</feature>
<dbReference type="SMART" id="SM00220">
    <property type="entry name" value="S_TKc"/>
    <property type="match status" value="1"/>
</dbReference>
<evidence type="ECO:0000313" key="26">
    <source>
        <dbReference type="EMBL" id="KAK9228069.1"/>
    </source>
</evidence>
<dbReference type="SMART" id="SM01100">
    <property type="entry name" value="CRAL_TRIO_N"/>
    <property type="match status" value="1"/>
</dbReference>
<evidence type="ECO:0000256" key="16">
    <source>
        <dbReference type="ARBA" id="ARBA00038020"/>
    </source>
</evidence>
<comment type="similarity">
    <text evidence="21">Belongs to the protein kinase superfamily. Ser/Thr protein kinase family. MAP kinase subfamily.</text>
</comment>
<keyword evidence="8" id="KW-0597">Phosphoprotein</keyword>
<name>A0AAP0N2D8_9ROSI</name>
<dbReference type="CDD" id="cd07858">
    <property type="entry name" value="STKc_TEY_MAPK"/>
    <property type="match status" value="1"/>
</dbReference>
<dbReference type="PROSITE" id="PS00107">
    <property type="entry name" value="PROTEIN_KINASE_ATP"/>
    <property type="match status" value="1"/>
</dbReference>
<dbReference type="Pfam" id="PF03765">
    <property type="entry name" value="CRAL_TRIO_N"/>
    <property type="match status" value="1"/>
</dbReference>
<accession>A0AAP0N2D8</accession>
<keyword evidence="21" id="KW-0460">Magnesium</keyword>
<sequence length="1003" mass="114638">MVVGFVTPENELFEDEKKTRIGSLKKVAISASNKFRHSLKRGRRSSKVMSVVEIEDVHDAEEIKAVDALRQALILEELLPSRHDDYHMMLRFLKARKFDIEKTKQMWSDMLVWRKEFGTDDIMQDFEFKELSQVLEYYPHGHHGVDKEGRPVYIERLGLVDATKLMQVTNMERYLNYHVREFERTFDIKFPACSIAAKKHIDQSTTILDVQGVGLKSFNKAAREIITQIQKIDGDNYPETLNRMFIINAGSGFRMLWNTIKSFLDPKTTAKIHVLGNKYQSKLLEIIDASELPEFLGGSCTCAEQGGCMRSDKGPWKDPDILKMVQNGDHKCKSMGGAQKPEEKTISEDETISFKKIETSNAETPKEQCPKLSPIQEEFNVQVLPVPPYSQFPFLIMKQNFHKSFKYDDRFVPMVDKPVDASWQKVVENENFYLKVGAEDYNMRGTVPEGNISSQLFTGVMAFVMGIVTMIRVTKNMPKKLTDATIYSNPGYNVDEVDRHKSTPGIYGAEYIAVMKRMAELEDAVTILSAKPAAMLAEKEEMLNAAVSRVDALEQELMSTRRALEDSLARQEELLAFIDKKKKKKKLKKVTSPDVGNTKAEKRAKDKRGSGAGEPDKAKGEKRISDRETSKQTSRSGKEMATLVEPPNGMKSRGKHYYTMWQTLFEIDTKYVPIKPIGRGAYGVVCSSINRETNEKVAIKKINNVFENRIDALRTLRELVLLRHIKHDNVIALKDVMMPTHRMSFKDVYLVYELMDTDLHQIIKSSQSLSNDHCKYFVFQLLRGLKYLHSANILHRDLKPGNLLVNANCDLKICDFGLARTSRGNEQFMTEYVVTRWYRAPELLLCCDNYGTSIDVWSVGCIFAEILGRKPIFPGTECLNQLKLIISVFGTQQEADLEFIDNPKARRFIKSLPYSRGTHISSLYPQADPLALDLLQKMLVFEPSKRITVTEALQHPYISGLYDPQCNPPAQVPLSLDIDENIGEQMIRQMMWNETLHYHPEAR</sequence>
<keyword evidence="27" id="KW-1185">Reference proteome</keyword>
<keyword evidence="9 21" id="KW-0808">Transferase</keyword>
<dbReference type="InterPro" id="IPR011009">
    <property type="entry name" value="Kinase-like_dom_sf"/>
</dbReference>
<comment type="subunit">
    <text evidence="19">Interacts with MKK3.</text>
</comment>
<dbReference type="SMART" id="SM00516">
    <property type="entry name" value="SEC14"/>
    <property type="match status" value="1"/>
</dbReference>
<dbReference type="PROSITE" id="PS50011">
    <property type="entry name" value="PROTEIN_KINASE_DOM"/>
    <property type="match status" value="1"/>
</dbReference>
<dbReference type="FunFam" id="3.40.525.10:FF:000011">
    <property type="entry name" value="SEC14 cytosolic factor"/>
    <property type="match status" value="1"/>
</dbReference>
<feature type="domain" description="CRAL-TRIO" evidence="25">
    <location>
        <begin position="130"/>
        <end position="304"/>
    </location>
</feature>
<evidence type="ECO:0000256" key="12">
    <source>
        <dbReference type="ARBA" id="ARBA00022840"/>
    </source>
</evidence>
<reference evidence="26 27" key="1">
    <citation type="submission" date="2024-05" db="EMBL/GenBank/DDBJ databases">
        <title>Haplotype-resolved chromosome-level genome assembly of Huyou (Citrus changshanensis).</title>
        <authorList>
            <person name="Miao C."/>
            <person name="Chen W."/>
            <person name="Wu Y."/>
            <person name="Wang L."/>
            <person name="Zhao S."/>
            <person name="Grierson D."/>
            <person name="Xu C."/>
            <person name="Chen K."/>
        </authorList>
    </citation>
    <scope>NUCLEOTIDE SEQUENCE [LARGE SCALE GENOMIC DNA]</scope>
    <source>
        <strain evidence="26">01-14</strain>
        <tissue evidence="26">Leaf</tissue>
    </source>
</reference>
<dbReference type="InterPro" id="IPR017441">
    <property type="entry name" value="Protein_kinase_ATP_BS"/>
</dbReference>
<evidence type="ECO:0000256" key="9">
    <source>
        <dbReference type="ARBA" id="ARBA00022679"/>
    </source>
</evidence>
<keyword evidence="14" id="KW-0333">Golgi apparatus</keyword>
<dbReference type="Gene3D" id="1.10.510.10">
    <property type="entry name" value="Transferase(Phosphotransferase) domain 1"/>
    <property type="match status" value="1"/>
</dbReference>
<dbReference type="SUPFAM" id="SSF46938">
    <property type="entry name" value="CRAL/TRIO N-terminal domain"/>
    <property type="match status" value="1"/>
</dbReference>
<evidence type="ECO:0000256" key="15">
    <source>
        <dbReference type="ARBA" id="ARBA00023054"/>
    </source>
</evidence>
<dbReference type="CDD" id="cd00170">
    <property type="entry name" value="SEC14"/>
    <property type="match status" value="1"/>
</dbReference>
<dbReference type="InterPro" id="IPR008271">
    <property type="entry name" value="Ser/Thr_kinase_AS"/>
</dbReference>
<dbReference type="InterPro" id="IPR036865">
    <property type="entry name" value="CRAL-TRIO_dom_sf"/>
</dbReference>
<dbReference type="Gene3D" id="3.30.200.20">
    <property type="entry name" value="Phosphorylase Kinase, domain 1"/>
    <property type="match status" value="1"/>
</dbReference>
<gene>
    <name evidence="26" type="ORF">WN944_021016</name>
</gene>
<keyword evidence="10 20" id="KW-0547">Nucleotide-binding</keyword>
<dbReference type="GO" id="GO:0005524">
    <property type="term" value="F:ATP binding"/>
    <property type="evidence" value="ECO:0007669"/>
    <property type="project" value="UniProtKB-UniRule"/>
</dbReference>
<evidence type="ECO:0000256" key="13">
    <source>
        <dbReference type="ARBA" id="ARBA00022927"/>
    </source>
</evidence>
<evidence type="ECO:0000256" key="3">
    <source>
        <dbReference type="ARBA" id="ARBA00008832"/>
    </source>
</evidence>
<keyword evidence="13" id="KW-0653">Protein transport</keyword>
<evidence type="ECO:0000256" key="22">
    <source>
        <dbReference type="SAM" id="Coils"/>
    </source>
</evidence>
<dbReference type="EC" id="2.7.11.24" evidence="4 21"/>
<dbReference type="GO" id="GO:0005886">
    <property type="term" value="C:plasma membrane"/>
    <property type="evidence" value="ECO:0007669"/>
    <property type="project" value="UniProtKB-SubCell"/>
</dbReference>
<keyword evidence="6" id="KW-0472">Membrane</keyword>
<evidence type="ECO:0000256" key="23">
    <source>
        <dbReference type="SAM" id="MobiDB-lite"/>
    </source>
</evidence>
<comment type="caution">
    <text evidence="26">The sequence shown here is derived from an EMBL/GenBank/DDBJ whole genome shotgun (WGS) entry which is preliminary data.</text>
</comment>
<dbReference type="PROSITE" id="PS00108">
    <property type="entry name" value="PROTEIN_KINASE_ST"/>
    <property type="match status" value="1"/>
</dbReference>
<keyword evidence="15 22" id="KW-0175">Coiled coil</keyword>